<dbReference type="GO" id="GO:0005737">
    <property type="term" value="C:cytoplasm"/>
    <property type="evidence" value="ECO:0007669"/>
    <property type="project" value="TreeGrafter"/>
</dbReference>
<keyword evidence="5" id="KW-1185">Reference proteome</keyword>
<dbReference type="GO" id="GO:0030688">
    <property type="term" value="C:preribosome, small subunit precursor"/>
    <property type="evidence" value="ECO:0007669"/>
    <property type="project" value="TreeGrafter"/>
</dbReference>
<feature type="compositionally biased region" description="Basic and acidic residues" evidence="3">
    <location>
        <begin position="24"/>
        <end position="36"/>
    </location>
</feature>
<organism evidence="4 5">
    <name type="scientific">Hondaea fermentalgiana</name>
    <dbReference type="NCBI Taxonomy" id="2315210"/>
    <lineage>
        <taxon>Eukaryota</taxon>
        <taxon>Sar</taxon>
        <taxon>Stramenopiles</taxon>
        <taxon>Bigyra</taxon>
        <taxon>Labyrinthulomycetes</taxon>
        <taxon>Thraustochytrida</taxon>
        <taxon>Thraustochytriidae</taxon>
        <taxon>Hondaea</taxon>
    </lineage>
</organism>
<keyword evidence="2" id="KW-0175">Coiled coil</keyword>
<dbReference type="EMBL" id="BEYU01000003">
    <property type="protein sequence ID" value="GBG24067.1"/>
    <property type="molecule type" value="Genomic_DNA"/>
</dbReference>
<dbReference type="PANTHER" id="PTHR12821">
    <property type="entry name" value="BYSTIN"/>
    <property type="match status" value="1"/>
</dbReference>
<feature type="coiled-coil region" evidence="2">
    <location>
        <begin position="158"/>
        <end position="185"/>
    </location>
</feature>
<dbReference type="AlphaFoldDB" id="A0A2R5FZ93"/>
<dbReference type="GO" id="GO:0005730">
    <property type="term" value="C:nucleolus"/>
    <property type="evidence" value="ECO:0007669"/>
    <property type="project" value="TreeGrafter"/>
</dbReference>
<gene>
    <name evidence="4" type="ORF">FCC1311_002852</name>
</gene>
<dbReference type="FunCoup" id="A0A2R5FZ93">
    <property type="interactions" value="176"/>
</dbReference>
<evidence type="ECO:0000256" key="3">
    <source>
        <dbReference type="SAM" id="MobiDB-lite"/>
    </source>
</evidence>
<dbReference type="InterPro" id="IPR007955">
    <property type="entry name" value="Bystin"/>
</dbReference>
<comment type="similarity">
    <text evidence="1">Belongs to the bystin family.</text>
</comment>
<dbReference type="Pfam" id="PF05291">
    <property type="entry name" value="Bystin"/>
    <property type="match status" value="1"/>
</dbReference>
<dbReference type="OrthoDB" id="2192561at2759"/>
<comment type="caution">
    <text evidence="4">The sequence shown here is derived from an EMBL/GenBank/DDBJ whole genome shotgun (WGS) entry which is preliminary data.</text>
</comment>
<dbReference type="Proteomes" id="UP000241890">
    <property type="component" value="Unassembled WGS sequence"/>
</dbReference>
<accession>A0A2R5FZ93</accession>
<dbReference type="GO" id="GO:0006364">
    <property type="term" value="P:rRNA processing"/>
    <property type="evidence" value="ECO:0007669"/>
    <property type="project" value="TreeGrafter"/>
</dbReference>
<proteinExistence type="inferred from homology"/>
<feature type="compositionally biased region" description="Basic residues" evidence="3">
    <location>
        <begin position="1"/>
        <end position="13"/>
    </location>
</feature>
<evidence type="ECO:0000256" key="2">
    <source>
        <dbReference type="SAM" id="Coils"/>
    </source>
</evidence>
<protein>
    <submittedName>
        <fullName evidence="4">Bystin</fullName>
    </submittedName>
</protein>
<name>A0A2R5FZ93_9STRA</name>
<evidence type="ECO:0000313" key="4">
    <source>
        <dbReference type="EMBL" id="GBG24067.1"/>
    </source>
</evidence>
<feature type="region of interest" description="Disordered" evidence="3">
    <location>
        <begin position="73"/>
        <end position="116"/>
    </location>
</feature>
<feature type="region of interest" description="Disordered" evidence="3">
    <location>
        <begin position="1"/>
        <end position="55"/>
    </location>
</feature>
<reference evidence="4 5" key="1">
    <citation type="submission" date="2017-12" db="EMBL/GenBank/DDBJ databases">
        <title>Sequencing, de novo assembly and annotation of complete genome of a new Thraustochytrid species, strain FCC1311.</title>
        <authorList>
            <person name="Sedici K."/>
            <person name="Godart F."/>
            <person name="Aiese Cigliano R."/>
            <person name="Sanseverino W."/>
            <person name="Barakat M."/>
            <person name="Ortet P."/>
            <person name="Marechal E."/>
            <person name="Cagnac O."/>
            <person name="Amato A."/>
        </authorList>
    </citation>
    <scope>NUCLEOTIDE SEQUENCE [LARGE SCALE GENOMIC DNA]</scope>
</reference>
<feature type="compositionally biased region" description="Acidic residues" evidence="3">
    <location>
        <begin position="107"/>
        <end position="116"/>
    </location>
</feature>
<dbReference type="GO" id="GO:0030515">
    <property type="term" value="F:snoRNA binding"/>
    <property type="evidence" value="ECO:0007669"/>
    <property type="project" value="TreeGrafter"/>
</dbReference>
<dbReference type="InParanoid" id="A0A2R5FZ93"/>
<evidence type="ECO:0000313" key="5">
    <source>
        <dbReference type="Proteomes" id="UP000241890"/>
    </source>
</evidence>
<evidence type="ECO:0000256" key="1">
    <source>
        <dbReference type="ARBA" id="ARBA00007114"/>
    </source>
</evidence>
<dbReference type="PANTHER" id="PTHR12821:SF0">
    <property type="entry name" value="BYSTIN"/>
    <property type="match status" value="1"/>
</dbReference>
<sequence length="438" mass="50368">MPKTKRDRAHAQRHAPLGNQIVADEAKKQVAPERKNRQGKRRVREKMEGEEAEIEGMVSADLSRKILSVAREQLEEEKEARAKNRQASAAKGHVDSDDDLPFGAGGSDDEDEEDEEYEVEYLNQDEFANLKVDAEDERVLEAFMNKDKPARRTLADIIMEKIKEKEAAAEEIAQAKEERRESGLNPRLIEVYQSIGKLLSRYRAGKIPKAFKIVPALRNWEEVLYHTDPDEWSPQAMRAATRLFASNLNDKMAQRFYALVLLPAVRDDIQSNKKLNYHLYMALKKSMYRSKAFFKGILLPLCEGQDCTLREAAIIGSVLSKVSIPMLDSAAAMLKMASMPYSGATSLFLRVLLDKKYSLPYKVVDQLVVHFVAFRDETRRLPVLWHQSLLVFAQRYKTVMTDEQKEALKPLLKQHFHHMITPEIRRELFNSTSRQRKH</sequence>